<sequence length="69" mass="7574">MGGKFIGVGWIEYLELDGSYVRHGMAWHGIAWHGREKCQDKQDKTVGFPASSQLNSICDLGDHSDGHGS</sequence>
<accession>A0A4Z1FXF2</accession>
<name>A0A4Z1FXF2_9HELO</name>
<evidence type="ECO:0000313" key="2">
    <source>
        <dbReference type="Proteomes" id="UP000297910"/>
    </source>
</evidence>
<gene>
    <name evidence="1" type="ORF">BPAE_0038g00580</name>
</gene>
<organism evidence="1 2">
    <name type="scientific">Botrytis paeoniae</name>
    <dbReference type="NCBI Taxonomy" id="278948"/>
    <lineage>
        <taxon>Eukaryota</taxon>
        <taxon>Fungi</taxon>
        <taxon>Dikarya</taxon>
        <taxon>Ascomycota</taxon>
        <taxon>Pezizomycotina</taxon>
        <taxon>Leotiomycetes</taxon>
        <taxon>Helotiales</taxon>
        <taxon>Sclerotiniaceae</taxon>
        <taxon>Botrytis</taxon>
    </lineage>
</organism>
<comment type="caution">
    <text evidence="1">The sequence shown here is derived from an EMBL/GenBank/DDBJ whole genome shotgun (WGS) entry which is preliminary data.</text>
</comment>
<protein>
    <submittedName>
        <fullName evidence="1">Uncharacterized protein</fullName>
    </submittedName>
</protein>
<evidence type="ECO:0000313" key="1">
    <source>
        <dbReference type="EMBL" id="TGO27712.1"/>
    </source>
</evidence>
<reference evidence="1 2" key="1">
    <citation type="submission" date="2017-12" db="EMBL/GenBank/DDBJ databases">
        <title>Comparative genomics of Botrytis spp.</title>
        <authorList>
            <person name="Valero-Jimenez C.A."/>
            <person name="Tapia P."/>
            <person name="Veloso J."/>
            <person name="Silva-Moreno E."/>
            <person name="Staats M."/>
            <person name="Valdes J.H."/>
            <person name="Van Kan J.A.L."/>
        </authorList>
    </citation>
    <scope>NUCLEOTIDE SEQUENCE [LARGE SCALE GENOMIC DNA]</scope>
    <source>
        <strain evidence="1 2">Bp0003</strain>
    </source>
</reference>
<dbReference type="AlphaFoldDB" id="A0A4Z1FXF2"/>
<keyword evidence="2" id="KW-1185">Reference proteome</keyword>
<dbReference type="Proteomes" id="UP000297910">
    <property type="component" value="Unassembled WGS sequence"/>
</dbReference>
<dbReference type="EMBL" id="PQXI01000038">
    <property type="protein sequence ID" value="TGO27712.1"/>
    <property type="molecule type" value="Genomic_DNA"/>
</dbReference>
<proteinExistence type="predicted"/>